<keyword evidence="2" id="KW-1185">Reference proteome</keyword>
<evidence type="ECO:0000313" key="1">
    <source>
        <dbReference type="EMBL" id="GAQ91159.1"/>
    </source>
</evidence>
<dbReference type="Gene3D" id="3.90.70.10">
    <property type="entry name" value="Cysteine proteinases"/>
    <property type="match status" value="1"/>
</dbReference>
<dbReference type="OrthoDB" id="206796at2759"/>
<dbReference type="Pfam" id="PF09778">
    <property type="entry name" value="Guanylate_cyc_2"/>
    <property type="match status" value="1"/>
</dbReference>
<reference evidence="1 2" key="1">
    <citation type="journal article" date="2014" name="Nat. Commun.">
        <title>Klebsormidium flaccidum genome reveals primary factors for plant terrestrial adaptation.</title>
        <authorList>
            <person name="Hori K."/>
            <person name="Maruyama F."/>
            <person name="Fujisawa T."/>
            <person name="Togashi T."/>
            <person name="Yamamoto N."/>
            <person name="Seo M."/>
            <person name="Sato S."/>
            <person name="Yamada T."/>
            <person name="Mori H."/>
            <person name="Tajima N."/>
            <person name="Moriyama T."/>
            <person name="Ikeuchi M."/>
            <person name="Watanabe M."/>
            <person name="Wada H."/>
            <person name="Kobayashi K."/>
            <person name="Saito M."/>
            <person name="Masuda T."/>
            <person name="Sasaki-Sekimoto Y."/>
            <person name="Mashiguchi K."/>
            <person name="Awai K."/>
            <person name="Shimojima M."/>
            <person name="Masuda S."/>
            <person name="Iwai M."/>
            <person name="Nobusawa T."/>
            <person name="Narise T."/>
            <person name="Kondo S."/>
            <person name="Saito H."/>
            <person name="Sato R."/>
            <person name="Murakawa M."/>
            <person name="Ihara Y."/>
            <person name="Oshima-Yamada Y."/>
            <person name="Ohtaka K."/>
            <person name="Satoh M."/>
            <person name="Sonobe K."/>
            <person name="Ishii M."/>
            <person name="Ohtani R."/>
            <person name="Kanamori-Sato M."/>
            <person name="Honoki R."/>
            <person name="Miyazaki D."/>
            <person name="Mochizuki H."/>
            <person name="Umetsu J."/>
            <person name="Higashi K."/>
            <person name="Shibata D."/>
            <person name="Kamiya Y."/>
            <person name="Sato N."/>
            <person name="Nakamura Y."/>
            <person name="Tabata S."/>
            <person name="Ida S."/>
            <person name="Kurokawa K."/>
            <person name="Ohta H."/>
        </authorList>
    </citation>
    <scope>NUCLEOTIDE SEQUENCE [LARGE SCALE GENOMIC DNA]</scope>
    <source>
        <strain evidence="1 2">NIES-2285</strain>
    </source>
</reference>
<name>A0A1Y1INU5_KLENI</name>
<dbReference type="Proteomes" id="UP000054558">
    <property type="component" value="Unassembled WGS sequence"/>
</dbReference>
<organism evidence="1 2">
    <name type="scientific">Klebsormidium nitens</name>
    <name type="common">Green alga</name>
    <name type="synonym">Ulothrix nitens</name>
    <dbReference type="NCBI Taxonomy" id="105231"/>
    <lineage>
        <taxon>Eukaryota</taxon>
        <taxon>Viridiplantae</taxon>
        <taxon>Streptophyta</taxon>
        <taxon>Klebsormidiophyceae</taxon>
        <taxon>Klebsormidiales</taxon>
        <taxon>Klebsormidiaceae</taxon>
        <taxon>Klebsormidium</taxon>
    </lineage>
</organism>
<dbReference type="InterPro" id="IPR018616">
    <property type="entry name" value="GUCD1"/>
</dbReference>
<accession>A0A1Y1INU5</accession>
<dbReference type="PANTHER" id="PTHR31400">
    <property type="entry name" value="GUANYLYL CYCLASE DOMAIN CONTAINING PROTEIN 1 GUCD1"/>
    <property type="match status" value="1"/>
</dbReference>
<proteinExistence type="predicted"/>
<dbReference type="AlphaFoldDB" id="A0A1Y1INU5"/>
<evidence type="ECO:0000313" key="2">
    <source>
        <dbReference type="Proteomes" id="UP000054558"/>
    </source>
</evidence>
<protein>
    <submittedName>
        <fullName evidence="1">Guanylyl cyclase domain containing protein</fullName>
    </submittedName>
</protein>
<gene>
    <name evidence="1" type="ORF">KFL_007360080</name>
</gene>
<dbReference type="OMA" id="VQDIQKH"/>
<sequence length="264" mass="29587">MPLAGEGEEQTVPEFPPLIDLSIPLPKSRFIPVPHVRQSYAWDCGLACVLMVLRALGFTGVNLKTLRQMCPTMSVWSVDLAHLLRRFGVDVQLLTVTIGANPGFADEKFYKENMADDVDRVNRLFENAGRAGISIQCRSISSDVFRSLVLCGRYIVIALIDKKWFRSLGWTHEFCFPDCFGLSSGYTGHYIVVCGYDHDRDEYEIRDPSSSSEVQRVSTGALEAARRSYGTDEDLLLISYALEEDEESLGRGRSRLETSTTAVR</sequence>
<dbReference type="PANTHER" id="PTHR31400:SF1">
    <property type="entry name" value="PROTEIN GUCD1"/>
    <property type="match status" value="1"/>
</dbReference>
<dbReference type="EMBL" id="DF237685">
    <property type="protein sequence ID" value="GAQ91159.1"/>
    <property type="molecule type" value="Genomic_DNA"/>
</dbReference>